<dbReference type="OrthoDB" id="9907187at2759"/>
<evidence type="ECO:0000313" key="4">
    <source>
        <dbReference type="EMBL" id="KAG9491093.1"/>
    </source>
</evidence>
<keyword evidence="3" id="KW-0472">Membrane</keyword>
<accession>A0A8J6FMU5</accession>
<reference evidence="4" key="1">
    <citation type="thesis" date="2020" institute="ProQuest LLC" country="789 East Eisenhower Parkway, Ann Arbor, MI, USA">
        <title>Comparative Genomics and Chromosome Evolution.</title>
        <authorList>
            <person name="Mudd A.B."/>
        </authorList>
    </citation>
    <scope>NUCLEOTIDE SEQUENCE</scope>
    <source>
        <strain evidence="4">HN-11 Male</strain>
        <tissue evidence="4">Kidney and liver</tissue>
    </source>
</reference>
<feature type="compositionally biased region" description="Basic and acidic residues" evidence="2">
    <location>
        <begin position="31"/>
        <end position="40"/>
    </location>
</feature>
<dbReference type="InterPro" id="IPR024152">
    <property type="entry name" value="Inh_kappa-B_kinase-int"/>
</dbReference>
<dbReference type="EMBL" id="WNTK01000002">
    <property type="protein sequence ID" value="KAG9491093.1"/>
    <property type="molecule type" value="Genomic_DNA"/>
</dbReference>
<keyword evidence="5" id="KW-1185">Reference proteome</keyword>
<evidence type="ECO:0000313" key="5">
    <source>
        <dbReference type="Proteomes" id="UP000770717"/>
    </source>
</evidence>
<dbReference type="Proteomes" id="UP000770717">
    <property type="component" value="Unassembled WGS sequence"/>
</dbReference>
<sequence length="381" mass="43015">MSGEAKQRKKGGSPATKEMKDGAGSGQQRSANEKVKKSRDQSPGPDSGSSYLDFRTVLCSLCLAVCVALTWIVFQQSQNFTILEQKYHSLQSRSSALQELEEKVSQIFGKLVSTDEVLAEATSSSSLVSNLQQQMTSLYSDVDLIQARERSLSEKMQIINLRFQNNTDSWKKSLDEMNLETDSVKSEAKSFHNQMTSMINSADQTLKQLSEKLKEFESGTLRNFGTVKTQEDNDLQHISEVLEWDNNAIKELEKEQNDLGDMNQVVRNNMAEFEPKLTECIKNLPTIDTAVRSLLKVSNEMQELDKKVTTLTEQVFNTEDNLLKIITETLEIQHALESMQYDNSILKLQNDVSVLKEKANILSRIDEQSVPEVKEPEESPN</sequence>
<feature type="region of interest" description="Disordered" evidence="2">
    <location>
        <begin position="1"/>
        <end position="48"/>
    </location>
</feature>
<evidence type="ECO:0000256" key="2">
    <source>
        <dbReference type="SAM" id="MobiDB-lite"/>
    </source>
</evidence>
<comment type="caution">
    <text evidence="4">The sequence shown here is derived from an EMBL/GenBank/DDBJ whole genome shotgun (WGS) entry which is preliminary data.</text>
</comment>
<feature type="coiled-coil region" evidence="1">
    <location>
        <begin position="192"/>
        <end position="219"/>
    </location>
</feature>
<dbReference type="AlphaFoldDB" id="A0A8J6FMU5"/>
<keyword evidence="1" id="KW-0175">Coiled coil</keyword>
<protein>
    <recommendedName>
        <fullName evidence="6">Inhibitor of nuclear factor kappa-B kinase-interacting protein</fullName>
    </recommendedName>
</protein>
<evidence type="ECO:0008006" key="6">
    <source>
        <dbReference type="Google" id="ProtNLM"/>
    </source>
</evidence>
<feature type="coiled-coil region" evidence="1">
    <location>
        <begin position="294"/>
        <end position="321"/>
    </location>
</feature>
<keyword evidence="3" id="KW-1133">Transmembrane helix</keyword>
<evidence type="ECO:0000256" key="1">
    <source>
        <dbReference type="SAM" id="Coils"/>
    </source>
</evidence>
<keyword evidence="3" id="KW-0812">Transmembrane</keyword>
<proteinExistence type="predicted"/>
<evidence type="ECO:0000256" key="3">
    <source>
        <dbReference type="SAM" id="Phobius"/>
    </source>
</evidence>
<gene>
    <name evidence="4" type="ORF">GDO78_006452</name>
</gene>
<organism evidence="4 5">
    <name type="scientific">Eleutherodactylus coqui</name>
    <name type="common">Puerto Rican coqui</name>
    <dbReference type="NCBI Taxonomy" id="57060"/>
    <lineage>
        <taxon>Eukaryota</taxon>
        <taxon>Metazoa</taxon>
        <taxon>Chordata</taxon>
        <taxon>Craniata</taxon>
        <taxon>Vertebrata</taxon>
        <taxon>Euteleostomi</taxon>
        <taxon>Amphibia</taxon>
        <taxon>Batrachia</taxon>
        <taxon>Anura</taxon>
        <taxon>Neobatrachia</taxon>
        <taxon>Hyloidea</taxon>
        <taxon>Eleutherodactylidae</taxon>
        <taxon>Eleutherodactylinae</taxon>
        <taxon>Eleutherodactylus</taxon>
        <taxon>Eleutherodactylus</taxon>
    </lineage>
</organism>
<feature type="transmembrane region" description="Helical" evidence="3">
    <location>
        <begin position="57"/>
        <end position="74"/>
    </location>
</feature>
<dbReference type="PANTHER" id="PTHR21734:SF11">
    <property type="entry name" value="INHIBITOR OF NUCLEAR FACTOR KAPPA-B KINASE-INTERACTING PROTEIN"/>
    <property type="match status" value="1"/>
</dbReference>
<name>A0A8J6FMU5_ELECQ</name>
<dbReference type="PANTHER" id="PTHR21734">
    <property type="entry name" value="INHIBITOR OF NUCLEAR FACTOR KAPPA-B KINASE-INTERACTING PROTEIN"/>
    <property type="match status" value="1"/>
</dbReference>